<feature type="domain" description="Bacterial Ig-like" evidence="1">
    <location>
        <begin position="173"/>
        <end position="258"/>
    </location>
</feature>
<evidence type="ECO:0000313" key="2">
    <source>
        <dbReference type="EMBL" id="HIR50748.1"/>
    </source>
</evidence>
<accession>A0A9D1DHI7</accession>
<sequence>MKFVRSMLWVSVLLLFLAGCGGSRNTLLEGASPGTSAMTLYVYDGEAVTWQYLFDSQAVQKLLDQLAEVQATATEDFLPTQAAAPIYALEIGGEDGLPRVGAWSDGHWITADGAVYTFDFDFPALLTAYSWEAGDQHSDFSVMPCARAMTCGDAGWNTALLTPAEDLQPPAGISMTLTDQTDGTLTVTLENTTDTEWAYGEAFSVQALLDGTWYSIPMLPGNWGFNEIGILLAPGAQSEKTYDLSFYGTLPAGAYRLVVEGLSAAFTV</sequence>
<dbReference type="Proteomes" id="UP000824239">
    <property type="component" value="Unassembled WGS sequence"/>
</dbReference>
<evidence type="ECO:0000313" key="3">
    <source>
        <dbReference type="Proteomes" id="UP000824239"/>
    </source>
</evidence>
<dbReference type="PROSITE" id="PS51257">
    <property type="entry name" value="PROKAR_LIPOPROTEIN"/>
    <property type="match status" value="1"/>
</dbReference>
<evidence type="ECO:0000259" key="1">
    <source>
        <dbReference type="Pfam" id="PF20251"/>
    </source>
</evidence>
<proteinExistence type="predicted"/>
<comment type="caution">
    <text evidence="2">The sequence shown here is derived from an EMBL/GenBank/DDBJ whole genome shotgun (WGS) entry which is preliminary data.</text>
</comment>
<name>A0A9D1DHI7_9FIRM</name>
<gene>
    <name evidence="2" type="ORF">IAA53_05615</name>
</gene>
<protein>
    <recommendedName>
        <fullName evidence="1">Bacterial Ig-like domain-containing protein</fullName>
    </recommendedName>
</protein>
<reference evidence="2" key="1">
    <citation type="submission" date="2020-10" db="EMBL/GenBank/DDBJ databases">
        <authorList>
            <person name="Gilroy R."/>
        </authorList>
    </citation>
    <scope>NUCLEOTIDE SEQUENCE</scope>
    <source>
        <strain evidence="2">ChiBcec15-4380</strain>
    </source>
</reference>
<dbReference type="AlphaFoldDB" id="A0A9D1DHI7"/>
<dbReference type="Pfam" id="PF20251">
    <property type="entry name" value="Big_14"/>
    <property type="match status" value="1"/>
</dbReference>
<dbReference type="InterPro" id="IPR046878">
    <property type="entry name" value="Big_14"/>
</dbReference>
<dbReference type="EMBL" id="DVHE01000046">
    <property type="protein sequence ID" value="HIR50748.1"/>
    <property type="molecule type" value="Genomic_DNA"/>
</dbReference>
<organism evidence="2 3">
    <name type="scientific">Candidatus Avoscillospira avicola</name>
    <dbReference type="NCBI Taxonomy" id="2840706"/>
    <lineage>
        <taxon>Bacteria</taxon>
        <taxon>Bacillati</taxon>
        <taxon>Bacillota</taxon>
        <taxon>Clostridia</taxon>
        <taxon>Eubacteriales</taxon>
        <taxon>Oscillospiraceae</taxon>
        <taxon>Oscillospiraceae incertae sedis</taxon>
        <taxon>Candidatus Avoscillospira</taxon>
    </lineage>
</organism>
<reference evidence="2" key="2">
    <citation type="journal article" date="2021" name="PeerJ">
        <title>Extensive microbial diversity within the chicken gut microbiome revealed by metagenomics and culture.</title>
        <authorList>
            <person name="Gilroy R."/>
            <person name="Ravi A."/>
            <person name="Getino M."/>
            <person name="Pursley I."/>
            <person name="Horton D.L."/>
            <person name="Alikhan N.F."/>
            <person name="Baker D."/>
            <person name="Gharbi K."/>
            <person name="Hall N."/>
            <person name="Watson M."/>
            <person name="Adriaenssens E.M."/>
            <person name="Foster-Nyarko E."/>
            <person name="Jarju S."/>
            <person name="Secka A."/>
            <person name="Antonio M."/>
            <person name="Oren A."/>
            <person name="Chaudhuri R.R."/>
            <person name="La Ragione R."/>
            <person name="Hildebrand F."/>
            <person name="Pallen M.J."/>
        </authorList>
    </citation>
    <scope>NUCLEOTIDE SEQUENCE</scope>
    <source>
        <strain evidence="2">ChiBcec15-4380</strain>
    </source>
</reference>